<keyword evidence="2" id="KW-0378">Hydrolase</keyword>
<evidence type="ECO:0000256" key="2">
    <source>
        <dbReference type="ARBA" id="ARBA00022801"/>
    </source>
</evidence>
<evidence type="ECO:0000256" key="4">
    <source>
        <dbReference type="ARBA" id="ARBA00022840"/>
    </source>
</evidence>
<feature type="region of interest" description="Disordered" evidence="5">
    <location>
        <begin position="30"/>
        <end position="100"/>
    </location>
</feature>
<evidence type="ECO:0000313" key="9">
    <source>
        <dbReference type="Proteomes" id="UP001491310"/>
    </source>
</evidence>
<feature type="domain" description="Helicase C-terminal" evidence="7">
    <location>
        <begin position="502"/>
        <end position="658"/>
    </location>
</feature>
<feature type="region of interest" description="Disordered" evidence="5">
    <location>
        <begin position="661"/>
        <end position="706"/>
    </location>
</feature>
<gene>
    <name evidence="8" type="ORF">WJX75_009105</name>
</gene>
<dbReference type="EMBL" id="JALJOT010000011">
    <property type="protein sequence ID" value="KAK9905926.1"/>
    <property type="molecule type" value="Genomic_DNA"/>
</dbReference>
<evidence type="ECO:0000313" key="8">
    <source>
        <dbReference type="EMBL" id="KAK9905926.1"/>
    </source>
</evidence>
<feature type="compositionally biased region" description="Low complexity" evidence="5">
    <location>
        <begin position="76"/>
        <end position="89"/>
    </location>
</feature>
<dbReference type="InterPro" id="IPR014001">
    <property type="entry name" value="Helicase_ATP-bd"/>
</dbReference>
<evidence type="ECO:0000256" key="1">
    <source>
        <dbReference type="ARBA" id="ARBA00022741"/>
    </source>
</evidence>
<dbReference type="SUPFAM" id="SSF52540">
    <property type="entry name" value="P-loop containing nucleoside triphosphate hydrolases"/>
    <property type="match status" value="2"/>
</dbReference>
<comment type="caution">
    <text evidence="8">The sequence shown here is derived from an EMBL/GenBank/DDBJ whole genome shotgun (WGS) entry which is preliminary data.</text>
</comment>
<keyword evidence="4" id="KW-0067">ATP-binding</keyword>
<proteinExistence type="predicted"/>
<keyword evidence="9" id="KW-1185">Reference proteome</keyword>
<dbReference type="InterPro" id="IPR027417">
    <property type="entry name" value="P-loop_NTPase"/>
</dbReference>
<dbReference type="Gene3D" id="3.40.50.300">
    <property type="entry name" value="P-loop containing nucleotide triphosphate hydrolases"/>
    <property type="match status" value="1"/>
</dbReference>
<dbReference type="Pfam" id="PF00176">
    <property type="entry name" value="SNF2-rel_dom"/>
    <property type="match status" value="1"/>
</dbReference>
<evidence type="ECO:0008006" key="10">
    <source>
        <dbReference type="Google" id="ProtNLM"/>
    </source>
</evidence>
<keyword evidence="3" id="KW-0347">Helicase</keyword>
<dbReference type="PANTHER" id="PTHR45766">
    <property type="entry name" value="DNA ANNEALING HELICASE AND ENDONUCLEASE ZRANB3 FAMILY MEMBER"/>
    <property type="match status" value="1"/>
</dbReference>
<dbReference type="Proteomes" id="UP001491310">
    <property type="component" value="Unassembled WGS sequence"/>
</dbReference>
<feature type="domain" description="Helicase ATP-binding" evidence="6">
    <location>
        <begin position="211"/>
        <end position="369"/>
    </location>
</feature>
<dbReference type="InterPro" id="IPR000330">
    <property type="entry name" value="SNF2_N"/>
</dbReference>
<dbReference type="PROSITE" id="PS51192">
    <property type="entry name" value="HELICASE_ATP_BIND_1"/>
    <property type="match status" value="1"/>
</dbReference>
<evidence type="ECO:0000259" key="6">
    <source>
        <dbReference type="PROSITE" id="PS51192"/>
    </source>
</evidence>
<dbReference type="PANTHER" id="PTHR45766:SF3">
    <property type="entry name" value="DNA ANNEALING HELICASE AND ENDONUCLEASE ZRANB3"/>
    <property type="match status" value="1"/>
</dbReference>
<protein>
    <recommendedName>
        <fullName evidence="10">P-loop containing nucleoside triphosphate hydrolase protein</fullName>
    </recommendedName>
</protein>
<sequence>MGNWIARVDAAMEDDFVVVLPKQAAAAAAKSASAPAAGRPAATAPDLARSAGSAPAGSAAQLPPRVEPNAGAGGKAVPASMAGPSAAAGQPKPGEGPVTRAVLKIGPNSCLEVSISNHAGLVAALKQVGEGAFSHHAGGQSVWRFPLTKRAAVSKALEGARGVRCSVEDLHPVPRAFLEAANALPDESARYARIPEKLEARLMAFQREGVRFALRHGGRALIGDEMGLGKTVQALALMAAFRDEWPCMIIVPSSLREQWVDALVEWLGITEEQVHVTNCRKDTDLTGRRFQCLIASYNFLGNLEARDRDLHFGVVIMDEAHYIKNKKSGRSQDAKPFVQKANRAILLTGTPASARPRELFPLIDCLLPASKVSFTKFGERYCLTQNSFPRGQSFYSNKYDGATETEELYHVLTSCIMVRRLKKDVLSQLPPKRRTQVFLQLDTEAKKQLEAMQKEIGAVKAAVAAADPSASLDQLGGGQVKRTILDLYYRNAKLKVKAVQEYLKELLETTDQKLLVFAHHKDLLDGIEFIMNKTKQRYMRIDGSVKTSARADLVNDFQNNRDIRAAVLSIQAAGTGLTLTGASVVVFAEYTWTPGDLVQAEDRAHRIGQASSVNIYMLHARGSVDDVIWAKLQSKLEHVGQVLDGKEDALQLASTHTQATGDQRSLRGFLQPVPAGRPEIVSGDRDDDFQTPPGDMRNFLVPKGRS</sequence>
<dbReference type="PROSITE" id="PS51194">
    <property type="entry name" value="HELICASE_CTER"/>
    <property type="match status" value="1"/>
</dbReference>
<dbReference type="SMART" id="SM00487">
    <property type="entry name" value="DEXDc"/>
    <property type="match status" value="1"/>
</dbReference>
<evidence type="ECO:0000256" key="5">
    <source>
        <dbReference type="SAM" id="MobiDB-lite"/>
    </source>
</evidence>
<dbReference type="SMART" id="SM00490">
    <property type="entry name" value="HELICc"/>
    <property type="match status" value="1"/>
</dbReference>
<organism evidence="8 9">
    <name type="scientific">Coccomyxa subellipsoidea</name>
    <dbReference type="NCBI Taxonomy" id="248742"/>
    <lineage>
        <taxon>Eukaryota</taxon>
        <taxon>Viridiplantae</taxon>
        <taxon>Chlorophyta</taxon>
        <taxon>core chlorophytes</taxon>
        <taxon>Trebouxiophyceae</taxon>
        <taxon>Trebouxiophyceae incertae sedis</taxon>
        <taxon>Coccomyxaceae</taxon>
        <taxon>Coccomyxa</taxon>
    </lineage>
</organism>
<dbReference type="CDD" id="cd18793">
    <property type="entry name" value="SF2_C_SNF"/>
    <property type="match status" value="1"/>
</dbReference>
<dbReference type="InterPro" id="IPR001650">
    <property type="entry name" value="Helicase_C-like"/>
</dbReference>
<name>A0ABR2YIG6_9CHLO</name>
<evidence type="ECO:0000259" key="7">
    <source>
        <dbReference type="PROSITE" id="PS51194"/>
    </source>
</evidence>
<accession>A0ABR2YIG6</accession>
<dbReference type="Pfam" id="PF00271">
    <property type="entry name" value="Helicase_C"/>
    <property type="match status" value="1"/>
</dbReference>
<dbReference type="Gene3D" id="3.40.50.10810">
    <property type="entry name" value="Tandem AAA-ATPase domain"/>
    <property type="match status" value="1"/>
</dbReference>
<evidence type="ECO:0000256" key="3">
    <source>
        <dbReference type="ARBA" id="ARBA00022806"/>
    </source>
</evidence>
<keyword evidence="1" id="KW-0547">Nucleotide-binding</keyword>
<reference evidence="8 9" key="1">
    <citation type="journal article" date="2024" name="Nat. Commun.">
        <title>Phylogenomics reveals the evolutionary origins of lichenization in chlorophyte algae.</title>
        <authorList>
            <person name="Puginier C."/>
            <person name="Libourel C."/>
            <person name="Otte J."/>
            <person name="Skaloud P."/>
            <person name="Haon M."/>
            <person name="Grisel S."/>
            <person name="Petersen M."/>
            <person name="Berrin J.G."/>
            <person name="Delaux P.M."/>
            <person name="Dal Grande F."/>
            <person name="Keller J."/>
        </authorList>
    </citation>
    <scope>NUCLEOTIDE SEQUENCE [LARGE SCALE GENOMIC DNA]</scope>
    <source>
        <strain evidence="8 9">SAG 216-7</strain>
    </source>
</reference>
<dbReference type="InterPro" id="IPR038718">
    <property type="entry name" value="SNF2-like_sf"/>
</dbReference>
<feature type="compositionally biased region" description="Low complexity" evidence="5">
    <location>
        <begin position="30"/>
        <end position="60"/>
    </location>
</feature>
<dbReference type="InterPro" id="IPR049730">
    <property type="entry name" value="SNF2/RAD54-like_C"/>
</dbReference>